<reference evidence="2" key="1">
    <citation type="journal article" date="2006" name="PLoS Biol.">
        <title>Macronuclear genome sequence of the ciliate Tetrahymena thermophila, a model eukaryote.</title>
        <authorList>
            <person name="Eisen J.A."/>
            <person name="Coyne R.S."/>
            <person name="Wu M."/>
            <person name="Wu D."/>
            <person name="Thiagarajan M."/>
            <person name="Wortman J.R."/>
            <person name="Badger J.H."/>
            <person name="Ren Q."/>
            <person name="Amedeo P."/>
            <person name="Jones K.M."/>
            <person name="Tallon L.J."/>
            <person name="Delcher A.L."/>
            <person name="Salzberg S.L."/>
            <person name="Silva J.C."/>
            <person name="Haas B.J."/>
            <person name="Majoros W.H."/>
            <person name="Farzad M."/>
            <person name="Carlton J.M."/>
            <person name="Smith R.K. Jr."/>
            <person name="Garg J."/>
            <person name="Pearlman R.E."/>
            <person name="Karrer K.M."/>
            <person name="Sun L."/>
            <person name="Manning G."/>
            <person name="Elde N.C."/>
            <person name="Turkewitz A.P."/>
            <person name="Asai D.J."/>
            <person name="Wilkes D.E."/>
            <person name="Wang Y."/>
            <person name="Cai H."/>
            <person name="Collins K."/>
            <person name="Stewart B.A."/>
            <person name="Lee S.R."/>
            <person name="Wilamowska K."/>
            <person name="Weinberg Z."/>
            <person name="Ruzzo W.L."/>
            <person name="Wloga D."/>
            <person name="Gaertig J."/>
            <person name="Frankel J."/>
            <person name="Tsao C.-C."/>
            <person name="Gorovsky M.A."/>
            <person name="Keeling P.J."/>
            <person name="Waller R.F."/>
            <person name="Patron N.J."/>
            <person name="Cherry J.M."/>
            <person name="Stover N.A."/>
            <person name="Krieger C.J."/>
            <person name="del Toro C."/>
            <person name="Ryder H.F."/>
            <person name="Williamson S.C."/>
            <person name="Barbeau R.A."/>
            <person name="Hamilton E.P."/>
            <person name="Orias E."/>
        </authorList>
    </citation>
    <scope>NUCLEOTIDE SEQUENCE [LARGE SCALE GENOMIC DNA]</scope>
    <source>
        <strain evidence="2">SB210</strain>
    </source>
</reference>
<dbReference type="GeneID" id="24442249"/>
<organism evidence="1 2">
    <name type="scientific">Tetrahymena thermophila (strain SB210)</name>
    <dbReference type="NCBI Taxonomy" id="312017"/>
    <lineage>
        <taxon>Eukaryota</taxon>
        <taxon>Sar</taxon>
        <taxon>Alveolata</taxon>
        <taxon>Ciliophora</taxon>
        <taxon>Intramacronucleata</taxon>
        <taxon>Oligohymenophorea</taxon>
        <taxon>Hymenostomatida</taxon>
        <taxon>Tetrahymenina</taxon>
        <taxon>Tetrahymenidae</taxon>
        <taxon>Tetrahymena</taxon>
    </lineage>
</organism>
<evidence type="ECO:0000313" key="2">
    <source>
        <dbReference type="Proteomes" id="UP000009168"/>
    </source>
</evidence>
<name>W7XCI4_TETTS</name>
<evidence type="ECO:0000313" key="1">
    <source>
        <dbReference type="EMBL" id="EWS74273.1"/>
    </source>
</evidence>
<proteinExistence type="predicted"/>
<dbReference type="AlphaFoldDB" id="W7XCI4"/>
<sequence>MLNKTATYQIGLLTYQRVILKIKYLSALQKLIGLTFSVLLRVVPNLLIYLSDTYILTQFLILTIGLSKVSVSGSNPT</sequence>
<dbReference type="Proteomes" id="UP000009168">
    <property type="component" value="Unassembled WGS sequence"/>
</dbReference>
<dbReference type="InParanoid" id="W7XCI4"/>
<protein>
    <submittedName>
        <fullName evidence="1">Uncharacterized protein</fullName>
    </submittedName>
</protein>
<gene>
    <name evidence="1" type="ORF">TTHERM_001379939</name>
</gene>
<accession>W7XCI4</accession>
<dbReference type="RefSeq" id="XP_012653188.1">
    <property type="nucleotide sequence ID" value="XM_012797734.1"/>
</dbReference>
<dbReference type="EMBL" id="GG662696">
    <property type="protein sequence ID" value="EWS74273.1"/>
    <property type="molecule type" value="Genomic_DNA"/>
</dbReference>
<keyword evidence="2" id="KW-1185">Reference proteome</keyword>
<dbReference type="KEGG" id="tet:TTHERM_001379939"/>